<keyword evidence="1" id="KW-1133">Transmembrane helix</keyword>
<feature type="transmembrane region" description="Helical" evidence="1">
    <location>
        <begin position="102"/>
        <end position="121"/>
    </location>
</feature>
<protein>
    <submittedName>
        <fullName evidence="2">Invasion activity up-regulator</fullName>
    </submittedName>
</protein>
<dbReference type="Proteomes" id="UP000267521">
    <property type="component" value="Unassembled WGS sequence"/>
</dbReference>
<gene>
    <name evidence="2" type="ORF">EBQ26_04490</name>
</gene>
<dbReference type="GO" id="GO:0005886">
    <property type="term" value="C:plasma membrane"/>
    <property type="evidence" value="ECO:0007669"/>
    <property type="project" value="TreeGrafter"/>
</dbReference>
<reference evidence="2 3" key="1">
    <citation type="submission" date="2018-10" db="EMBL/GenBank/DDBJ databases">
        <title>Comamonadaceae CDC group NO-1 genome sequencing and assembly.</title>
        <authorList>
            <person name="Bernier A.-M."/>
            <person name="Bernard K."/>
        </authorList>
    </citation>
    <scope>NUCLEOTIDE SEQUENCE [LARGE SCALE GENOMIC DNA]</scope>
    <source>
        <strain evidence="2 3">NML970147</strain>
    </source>
</reference>
<dbReference type="PANTHER" id="PTHR39594">
    <property type="entry name" value="PROTEIN YCHQ"/>
    <property type="match status" value="1"/>
</dbReference>
<feature type="transmembrane region" description="Helical" evidence="1">
    <location>
        <begin position="77"/>
        <end position="95"/>
    </location>
</feature>
<feature type="transmembrane region" description="Helical" evidence="1">
    <location>
        <begin position="46"/>
        <end position="65"/>
    </location>
</feature>
<proteinExistence type="predicted"/>
<dbReference type="AlphaFoldDB" id="A0A3M6QAE1"/>
<dbReference type="EMBL" id="RDQM01000004">
    <property type="protein sequence ID" value="RMW99610.1"/>
    <property type="molecule type" value="Genomic_DNA"/>
</dbReference>
<comment type="caution">
    <text evidence="2">The sequence shown here is derived from an EMBL/GenBank/DDBJ whole genome shotgun (WGS) entry which is preliminary data.</text>
</comment>
<accession>A0A3M6QAE1</accession>
<sequence>MLIDSYPWLKHLHMSLVVLSGSLFAARALAVLLGSRKPLTKPMRRLSMGIDICLLASALVLLAAYDFGMLHARWLQVKLLLLVAYIVLGFVALRARRRLHQWGAYMAALLCFLTMFSMARLKTPWGWLSWWM</sequence>
<name>A0A3M6QAE1_9BURK</name>
<dbReference type="PIRSF" id="PIRSF005610">
    <property type="entry name" value="SirB"/>
    <property type="match status" value="1"/>
</dbReference>
<dbReference type="InterPro" id="IPR007360">
    <property type="entry name" value="SirB"/>
</dbReference>
<organism evidence="2 3">
    <name type="scientific">Allofranklinella schreckenbergeri</name>
    <dbReference type="NCBI Taxonomy" id="1076744"/>
    <lineage>
        <taxon>Bacteria</taxon>
        <taxon>Pseudomonadati</taxon>
        <taxon>Pseudomonadota</taxon>
        <taxon>Betaproteobacteria</taxon>
        <taxon>Burkholderiales</taxon>
        <taxon>Comamonadaceae</taxon>
        <taxon>Allofranklinella</taxon>
    </lineage>
</organism>
<evidence type="ECO:0000313" key="3">
    <source>
        <dbReference type="Proteomes" id="UP000267521"/>
    </source>
</evidence>
<dbReference type="Pfam" id="PF04247">
    <property type="entry name" value="SirB"/>
    <property type="match status" value="1"/>
</dbReference>
<evidence type="ECO:0000313" key="2">
    <source>
        <dbReference type="EMBL" id="RMW99610.1"/>
    </source>
</evidence>
<keyword evidence="1" id="KW-0812">Transmembrane</keyword>
<evidence type="ECO:0000256" key="1">
    <source>
        <dbReference type="SAM" id="Phobius"/>
    </source>
</evidence>
<dbReference type="RefSeq" id="WP_122237820.1">
    <property type="nucleotide sequence ID" value="NZ_RDQM01000004.1"/>
</dbReference>
<dbReference type="PANTHER" id="PTHR39594:SF1">
    <property type="entry name" value="PROTEIN YCHQ"/>
    <property type="match status" value="1"/>
</dbReference>
<keyword evidence="1" id="KW-0472">Membrane</keyword>
<feature type="transmembrane region" description="Helical" evidence="1">
    <location>
        <begin position="12"/>
        <end position="34"/>
    </location>
</feature>